<dbReference type="AlphaFoldDB" id="A0A7T8KGL1"/>
<dbReference type="EMBL" id="CP045894">
    <property type="protein sequence ID" value="QQP55562.1"/>
    <property type="molecule type" value="Genomic_DNA"/>
</dbReference>
<evidence type="ECO:0000313" key="1">
    <source>
        <dbReference type="EMBL" id="QQP55562.1"/>
    </source>
</evidence>
<keyword evidence="2" id="KW-1185">Reference proteome</keyword>
<accession>A0A7T8KGL1</accession>
<gene>
    <name evidence="1" type="ORF">FKW44_008792</name>
</gene>
<protein>
    <submittedName>
        <fullName evidence="1">Uncharacterized protein</fullName>
    </submittedName>
</protein>
<proteinExistence type="predicted"/>
<sequence>ICDDDDVEEEQDSSLIGPEIIKAQIIVLLKKSKWTSAIGLYRRNKSLLSLGSGPSSDEEDVGNLLNMYASTLRKNQE</sequence>
<name>A0A7T8KGL1_CALRO</name>
<dbReference type="Proteomes" id="UP000595437">
    <property type="component" value="Chromosome 5"/>
</dbReference>
<reference evidence="2" key="1">
    <citation type="submission" date="2021-01" db="EMBL/GenBank/DDBJ databases">
        <title>Caligus Genome Assembly.</title>
        <authorList>
            <person name="Gallardo-Escarate C."/>
        </authorList>
    </citation>
    <scope>NUCLEOTIDE SEQUENCE [LARGE SCALE GENOMIC DNA]</scope>
</reference>
<evidence type="ECO:0000313" key="2">
    <source>
        <dbReference type="Proteomes" id="UP000595437"/>
    </source>
</evidence>
<feature type="non-terminal residue" evidence="1">
    <location>
        <position position="1"/>
    </location>
</feature>
<feature type="non-terminal residue" evidence="1">
    <location>
        <position position="77"/>
    </location>
</feature>
<organism evidence="1 2">
    <name type="scientific">Caligus rogercresseyi</name>
    <name type="common">Sea louse</name>
    <dbReference type="NCBI Taxonomy" id="217165"/>
    <lineage>
        <taxon>Eukaryota</taxon>
        <taxon>Metazoa</taxon>
        <taxon>Ecdysozoa</taxon>
        <taxon>Arthropoda</taxon>
        <taxon>Crustacea</taxon>
        <taxon>Multicrustacea</taxon>
        <taxon>Hexanauplia</taxon>
        <taxon>Copepoda</taxon>
        <taxon>Siphonostomatoida</taxon>
        <taxon>Caligidae</taxon>
        <taxon>Caligus</taxon>
    </lineage>
</organism>